<keyword evidence="3" id="KW-1185">Reference proteome</keyword>
<evidence type="ECO:0000313" key="3">
    <source>
        <dbReference type="Proteomes" id="UP001519460"/>
    </source>
</evidence>
<protein>
    <submittedName>
        <fullName evidence="2">Uncharacterized protein</fullName>
    </submittedName>
</protein>
<feature type="chain" id="PRO_5044873005" evidence="1">
    <location>
        <begin position="20"/>
        <end position="267"/>
    </location>
</feature>
<accession>A0ABD0LVI4</accession>
<keyword evidence="1" id="KW-0732">Signal</keyword>
<dbReference type="AlphaFoldDB" id="A0ABD0LVI4"/>
<dbReference type="Proteomes" id="UP001519460">
    <property type="component" value="Unassembled WGS sequence"/>
</dbReference>
<sequence length="267" mass="29793">MAWCFLVTAVAMLTSPAWGFYPSGIYPLEYENPFSDFSEEDMDKIRKCEHVVDQKDHRLVQHVQFFYWMRGDYVYINSGTPLCIVPGQVYSYDTCACVYETGSRAGDVPRFGSVSTTERAPEKCKDLAGLMYDEDKGRYVSSSYASMRGETANLGGLTQSVGGTRSNYALRLGSGAIKLQAFAGNDLRERHWVRSVHRFSCKSLSSDWYDIVVESVDSRITGTVNGEQCFDIPSPGAPLALTECALFVGGDPLDKDEKRNFDGYLET</sequence>
<dbReference type="EMBL" id="JACVVK020000020">
    <property type="protein sequence ID" value="KAK7503377.1"/>
    <property type="molecule type" value="Genomic_DNA"/>
</dbReference>
<proteinExistence type="predicted"/>
<evidence type="ECO:0000313" key="2">
    <source>
        <dbReference type="EMBL" id="KAK7503377.1"/>
    </source>
</evidence>
<comment type="caution">
    <text evidence="2">The sequence shown here is derived from an EMBL/GenBank/DDBJ whole genome shotgun (WGS) entry which is preliminary data.</text>
</comment>
<gene>
    <name evidence="2" type="ORF">BaRGS_00005298</name>
</gene>
<feature type="signal peptide" evidence="1">
    <location>
        <begin position="1"/>
        <end position="19"/>
    </location>
</feature>
<name>A0ABD0LVI4_9CAEN</name>
<organism evidence="2 3">
    <name type="scientific">Batillaria attramentaria</name>
    <dbReference type="NCBI Taxonomy" id="370345"/>
    <lineage>
        <taxon>Eukaryota</taxon>
        <taxon>Metazoa</taxon>
        <taxon>Spiralia</taxon>
        <taxon>Lophotrochozoa</taxon>
        <taxon>Mollusca</taxon>
        <taxon>Gastropoda</taxon>
        <taxon>Caenogastropoda</taxon>
        <taxon>Sorbeoconcha</taxon>
        <taxon>Cerithioidea</taxon>
        <taxon>Batillariidae</taxon>
        <taxon>Batillaria</taxon>
    </lineage>
</organism>
<feature type="non-terminal residue" evidence="2">
    <location>
        <position position="267"/>
    </location>
</feature>
<evidence type="ECO:0000256" key="1">
    <source>
        <dbReference type="SAM" id="SignalP"/>
    </source>
</evidence>
<reference evidence="2 3" key="1">
    <citation type="journal article" date="2023" name="Sci. Data">
        <title>Genome assembly of the Korean intertidal mud-creeper Batillaria attramentaria.</title>
        <authorList>
            <person name="Patra A.K."/>
            <person name="Ho P.T."/>
            <person name="Jun S."/>
            <person name="Lee S.J."/>
            <person name="Kim Y."/>
            <person name="Won Y.J."/>
        </authorList>
    </citation>
    <scope>NUCLEOTIDE SEQUENCE [LARGE SCALE GENOMIC DNA]</scope>
    <source>
        <strain evidence="2">Wonlab-2016</strain>
    </source>
</reference>